<evidence type="ECO:0000256" key="1">
    <source>
        <dbReference type="SAM" id="MobiDB-lite"/>
    </source>
</evidence>
<accession>A0A2P4ET01</accession>
<comment type="caution">
    <text evidence="3">The sequence shown here is derived from an EMBL/GenBank/DDBJ whole genome shotgun (WGS) entry which is preliminary data.</text>
</comment>
<feature type="compositionally biased region" description="Polar residues" evidence="1">
    <location>
        <begin position="27"/>
        <end position="41"/>
    </location>
</feature>
<evidence type="ECO:0000259" key="2">
    <source>
        <dbReference type="Pfam" id="PF10881"/>
    </source>
</evidence>
<dbReference type="OrthoDB" id="5782056at2"/>
<evidence type="ECO:0000313" key="4">
    <source>
        <dbReference type="Proteomes" id="UP000243451"/>
    </source>
</evidence>
<dbReference type="InterPro" id="IPR024402">
    <property type="entry name" value="DUF2726"/>
</dbReference>
<evidence type="ECO:0000313" key="3">
    <source>
        <dbReference type="EMBL" id="POB02411.1"/>
    </source>
</evidence>
<sequence>MEWIFYALVLAAALVLLSKARKNETTRSTWNAPTLKTTQPKAQEDEKKPEQSKGAKKWDDGYKYAPDEAWPFTKRRLITDTEIVLFERLKEALPNHHIFTQVQLSQMVSIKKGHSFQRWFARISRMSVDFVVTDQNLNTIAAIELDDKTHYMDEQRQKADAKKDKVLTAAGIRVIRWRCEVMPSTEQIALAFPEA</sequence>
<feature type="domain" description="DUF2726" evidence="2">
    <location>
        <begin position="75"/>
        <end position="188"/>
    </location>
</feature>
<gene>
    <name evidence="3" type="ORF">C1949_13270</name>
</gene>
<dbReference type="Proteomes" id="UP000243451">
    <property type="component" value="Unassembled WGS sequence"/>
</dbReference>
<proteinExistence type="predicted"/>
<keyword evidence="4" id="KW-1185">Reference proteome</keyword>
<dbReference type="AlphaFoldDB" id="A0A2P4ET01"/>
<dbReference type="Gene3D" id="3.40.960.10">
    <property type="entry name" value="VSR Endonuclease"/>
    <property type="match status" value="1"/>
</dbReference>
<dbReference type="EMBL" id="PPSK01000013">
    <property type="protein sequence ID" value="POB02411.1"/>
    <property type="molecule type" value="Genomic_DNA"/>
</dbReference>
<organism evidence="3 4">
    <name type="scientific">Halopseudomonas oceani</name>
    <dbReference type="NCBI Taxonomy" id="1708783"/>
    <lineage>
        <taxon>Bacteria</taxon>
        <taxon>Pseudomonadati</taxon>
        <taxon>Pseudomonadota</taxon>
        <taxon>Gammaproteobacteria</taxon>
        <taxon>Pseudomonadales</taxon>
        <taxon>Pseudomonadaceae</taxon>
        <taxon>Halopseudomonas</taxon>
    </lineage>
</organism>
<dbReference type="Pfam" id="PF10881">
    <property type="entry name" value="DUF2726"/>
    <property type="match status" value="1"/>
</dbReference>
<name>A0A2P4ET01_9GAMM</name>
<feature type="compositionally biased region" description="Basic and acidic residues" evidence="1">
    <location>
        <begin position="42"/>
        <end position="60"/>
    </location>
</feature>
<feature type="region of interest" description="Disordered" evidence="1">
    <location>
        <begin position="27"/>
        <end position="60"/>
    </location>
</feature>
<dbReference type="RefSeq" id="WP_104738957.1">
    <property type="nucleotide sequence ID" value="NZ_BMHR01000008.1"/>
</dbReference>
<protein>
    <recommendedName>
        <fullName evidence="2">DUF2726 domain-containing protein</fullName>
    </recommendedName>
</protein>
<reference evidence="3 4" key="1">
    <citation type="submission" date="2018-01" db="EMBL/GenBank/DDBJ databases">
        <title>Draft genome of the type strain Pseudomonas oceani DSM 100277 isolated from the deep water in Okinawa trough, northwestern Pacific Ocean.</title>
        <authorList>
            <person name="Gomila M."/>
            <person name="Mulet M."/>
            <person name="Garcia-Valdes E."/>
            <person name="Lalucat J."/>
        </authorList>
    </citation>
    <scope>NUCLEOTIDE SEQUENCE [LARGE SCALE GENOMIC DNA]</scope>
    <source>
        <strain evidence="3 4">DSM 100277</strain>
    </source>
</reference>